<reference evidence="2" key="1">
    <citation type="journal article" date="2016" name="PLoS Negl. Trop. Dis.">
        <title>Molecular Diversity between Salivary Proteins from New World and Old World Sand Flies with Emphasis on Bichromomyia olmeca, the Sand Fly Vector of Leishmania mexicana in Mesoamerica.</title>
        <authorList>
            <person name="Abdeladhim M."/>
            <person name="V Coutinho-Abreu I."/>
            <person name="Townsend S."/>
            <person name="Pasos-Pinto S."/>
            <person name="Sanchez L."/>
            <person name="Rasouli M."/>
            <person name="B Guimaraes-Costa A."/>
            <person name="Aslan H."/>
            <person name="Francischetti I.M."/>
            <person name="Oliveira F."/>
            <person name="Becker I."/>
            <person name="Kamhawi S."/>
            <person name="Ribeiro J.M."/>
            <person name="Jochim R.C."/>
            <person name="Valenzuela J.G."/>
        </authorList>
    </citation>
    <scope>NUCLEOTIDE SEQUENCE</scope>
    <source>
        <tissue evidence="2">Salivary gland</tissue>
    </source>
</reference>
<organism evidence="2">
    <name type="scientific">Bichromomyia olmeca</name>
    <dbReference type="NCBI Taxonomy" id="715919"/>
    <lineage>
        <taxon>Eukaryota</taxon>
        <taxon>Metazoa</taxon>
        <taxon>Ecdysozoa</taxon>
        <taxon>Arthropoda</taxon>
        <taxon>Hexapoda</taxon>
        <taxon>Insecta</taxon>
        <taxon>Pterygota</taxon>
        <taxon>Neoptera</taxon>
        <taxon>Endopterygota</taxon>
        <taxon>Diptera</taxon>
        <taxon>Nematocera</taxon>
        <taxon>Psychodoidea</taxon>
        <taxon>Psychodidae</taxon>
        <taxon>Bichromomyia</taxon>
    </lineage>
</organism>
<feature type="chain" id="PRO_5008531027" evidence="1">
    <location>
        <begin position="23"/>
        <end position="100"/>
    </location>
</feature>
<keyword evidence="1" id="KW-0732">Signal</keyword>
<accession>A0A1B1V3E2</accession>
<evidence type="ECO:0000256" key="1">
    <source>
        <dbReference type="SAM" id="SignalP"/>
    </source>
</evidence>
<feature type="signal peptide" evidence="1">
    <location>
        <begin position="1"/>
        <end position="22"/>
    </location>
</feature>
<proteinExistence type="evidence at transcript level"/>
<name>A0A1B1V3E2_9DIPT</name>
<protein>
    <submittedName>
        <fullName evidence="2">LolSALOb</fullName>
    </submittedName>
</protein>
<evidence type="ECO:0000313" key="2">
    <source>
        <dbReference type="EMBL" id="ANW11430.1"/>
    </source>
</evidence>
<dbReference type="AlphaFoldDB" id="A0A1B1V3E2"/>
<dbReference type="EMBL" id="KX011351">
    <property type="protein sequence ID" value="ANW11430.1"/>
    <property type="molecule type" value="mRNA"/>
</dbReference>
<sequence>MQFFSIILVAVLLLCGPYYVYGANCEASIKEGLAGMTKACNDGKTPDDFSIISSTNNGPGAEITKACLDQEGAKSHGKCEKFGALEKCLIEKNLCSKIAA</sequence>